<keyword evidence="2" id="KW-0732">Signal</keyword>
<dbReference type="PANTHER" id="PTHR37423">
    <property type="entry name" value="SOLUBLE LYTIC MUREIN TRANSGLYCOSYLASE-RELATED"/>
    <property type="match status" value="1"/>
</dbReference>
<comment type="caution">
    <text evidence="5">The sequence shown here is derived from an EMBL/GenBank/DDBJ whole genome shotgun (WGS) entry which is preliminary data.</text>
</comment>
<evidence type="ECO:0000313" key="6">
    <source>
        <dbReference type="Proteomes" id="UP000294914"/>
    </source>
</evidence>
<dbReference type="InterPro" id="IPR008939">
    <property type="entry name" value="Lytic_TGlycosylase_superhlx_U"/>
</dbReference>
<dbReference type="GO" id="GO:0042597">
    <property type="term" value="C:periplasmic space"/>
    <property type="evidence" value="ECO:0007669"/>
    <property type="project" value="InterPro"/>
</dbReference>
<gene>
    <name evidence="5" type="ORF">EDC23_1739</name>
</gene>
<dbReference type="InterPro" id="IPR008258">
    <property type="entry name" value="Transglycosylase_SLT_dom_1"/>
</dbReference>
<dbReference type="InterPro" id="IPR012289">
    <property type="entry name" value="Lytic_TGlycosylase_superhlx_L"/>
</dbReference>
<keyword evidence="6" id="KW-1185">Reference proteome</keyword>
<dbReference type="CDD" id="cd13401">
    <property type="entry name" value="Slt70-like"/>
    <property type="match status" value="1"/>
</dbReference>
<dbReference type="GO" id="GO:0004553">
    <property type="term" value="F:hydrolase activity, hydrolyzing O-glycosyl compounds"/>
    <property type="evidence" value="ECO:0007669"/>
    <property type="project" value="InterPro"/>
</dbReference>
<evidence type="ECO:0000313" key="5">
    <source>
        <dbReference type="EMBL" id="TDY00993.1"/>
    </source>
</evidence>
<dbReference type="Proteomes" id="UP000294914">
    <property type="component" value="Unassembled WGS sequence"/>
</dbReference>
<accession>A0A4R8IUL1</accession>
<evidence type="ECO:0000259" key="3">
    <source>
        <dbReference type="Pfam" id="PF01464"/>
    </source>
</evidence>
<dbReference type="Pfam" id="PF14718">
    <property type="entry name" value="SLT_L"/>
    <property type="match status" value="1"/>
</dbReference>
<comment type="similarity">
    <text evidence="1">Belongs to the transglycosylase Slt family.</text>
</comment>
<dbReference type="EMBL" id="SOQX01000004">
    <property type="protein sequence ID" value="TDY00993.1"/>
    <property type="molecule type" value="Genomic_DNA"/>
</dbReference>
<dbReference type="InterPro" id="IPR037061">
    <property type="entry name" value="Lytic_TGlycoase_superhlx_L_sf"/>
</dbReference>
<organism evidence="5 6">
    <name type="scientific">Thiohalophilus thiocyanatoxydans</name>
    <dbReference type="NCBI Taxonomy" id="381308"/>
    <lineage>
        <taxon>Bacteria</taxon>
        <taxon>Pseudomonadati</taxon>
        <taxon>Pseudomonadota</taxon>
        <taxon>Gammaproteobacteria</taxon>
        <taxon>Thiohalomonadales</taxon>
        <taxon>Thiohalophilaceae</taxon>
        <taxon>Thiohalophilus</taxon>
    </lineage>
</organism>
<dbReference type="RefSeq" id="WP_134083535.1">
    <property type="nucleotide sequence ID" value="NZ_SOQX01000004.1"/>
</dbReference>
<dbReference type="Gene3D" id="1.25.20.10">
    <property type="entry name" value="Bacterial muramidases"/>
    <property type="match status" value="1"/>
</dbReference>
<feature type="domain" description="Transglycosylase SLT" evidence="3">
    <location>
        <begin position="491"/>
        <end position="604"/>
    </location>
</feature>
<dbReference type="SUPFAM" id="SSF48435">
    <property type="entry name" value="Bacterial muramidases"/>
    <property type="match status" value="1"/>
</dbReference>
<evidence type="ECO:0000259" key="4">
    <source>
        <dbReference type="Pfam" id="PF14718"/>
    </source>
</evidence>
<protein>
    <submittedName>
        <fullName evidence="5">Soluble lytic murein transglycosylase</fullName>
    </submittedName>
</protein>
<dbReference type="Pfam" id="PF00760">
    <property type="entry name" value="Cucumo_coat"/>
    <property type="match status" value="1"/>
</dbReference>
<feature type="domain" description="Lytic transglycosylase superhelical linker" evidence="4">
    <location>
        <begin position="411"/>
        <end position="477"/>
    </location>
</feature>
<sequence>MSHKLAIWRITTGLILGIGLLAPAMALPDDDWLPQRYQFQEALQAIKAGNRERYHKLADKLHDYPLYPYLEYGDLRRRLERAPADEIRDFMERHGDTPIAGLLHQRWLHTLARQGRWQALVNHYRMTSDKNLQCHYANALYQVKQPDRAHTLMKDLWLTGRSLPDSCDPAIAAWRDAGRMSDELVWQRIELVIRAGRIRLALFLADYLPESERYWVNIWSKIRRDPTYLREVTSHFQDNVDHPVLRWITVYGLTRLADREPVQAARYWANLNPVYQFSPRETERVERRLSLALVRAEQPEAKAWLARLDLGNERTELKTEYILSALEDRDWQTALAWLDQLPPEIAHSQRWRYWRARVLDQLGRDSEARSLYQLTASDRSYYSYLAADRAGDAYHFAHRPLLLENDALKSIHQIPALQRAAELYTLGRVADARREWNHALARMNEDQLLRAAKLADEWGWHDRVIMTLARARHWDDLEMRFPLAHQQTVLNQARNQQIDPAWAFAVIRQESAFTTDARSHAGALGLMQLLPRTAHHVARSLSLSMHGQQDILDVDNNIKLGVRYLRRVKDRFHGNPVLATAAYNAGGSNVRRWLPQDKALPADVWIETVPFNETRNYLQRVLTYTVIYEQRLGRQPAPMLERMPPVSLNPNVTLLESAPPDRDS</sequence>
<dbReference type="AlphaFoldDB" id="A0A4R8IUL1"/>
<evidence type="ECO:0000256" key="2">
    <source>
        <dbReference type="ARBA" id="ARBA00022729"/>
    </source>
</evidence>
<dbReference type="Gene3D" id="1.10.1240.20">
    <property type="entry name" value="Lytic transglycosylase, superhelical linker domain"/>
    <property type="match status" value="1"/>
</dbReference>
<reference evidence="5 6" key="1">
    <citation type="submission" date="2019-03" db="EMBL/GenBank/DDBJ databases">
        <title>Genomic Encyclopedia of Type Strains, Phase IV (KMG-IV): sequencing the most valuable type-strain genomes for metagenomic binning, comparative biology and taxonomic classification.</title>
        <authorList>
            <person name="Goeker M."/>
        </authorList>
    </citation>
    <scope>NUCLEOTIDE SEQUENCE [LARGE SCALE GENOMIC DNA]</scope>
    <source>
        <strain evidence="5 6">DSM 16326</strain>
    </source>
</reference>
<dbReference type="Gene3D" id="1.10.530.10">
    <property type="match status" value="1"/>
</dbReference>
<proteinExistence type="inferred from homology"/>
<dbReference type="Pfam" id="PF01464">
    <property type="entry name" value="SLT"/>
    <property type="match status" value="1"/>
</dbReference>
<dbReference type="PANTHER" id="PTHR37423:SF5">
    <property type="entry name" value="SOLUBLE LYTIC MUREIN TRANSGLYCOSYLASE"/>
    <property type="match status" value="1"/>
</dbReference>
<dbReference type="SUPFAM" id="SSF53955">
    <property type="entry name" value="Lysozyme-like"/>
    <property type="match status" value="1"/>
</dbReference>
<name>A0A4R8IUL1_9GAMM</name>
<dbReference type="InterPro" id="IPR023346">
    <property type="entry name" value="Lysozyme-like_dom_sf"/>
</dbReference>
<dbReference type="OrthoDB" id="92254at2"/>
<evidence type="ECO:0000256" key="1">
    <source>
        <dbReference type="ARBA" id="ARBA00007734"/>
    </source>
</evidence>